<dbReference type="RefSeq" id="WP_013330048.1">
    <property type="nucleotide sequence ID" value="NC_014507.1"/>
</dbReference>
<organism evidence="2 3">
    <name type="scientific">Methanolacinia petrolearia (strain DSM 11571 / OCM 486 / SEBR 4847)</name>
    <name type="common">Methanoplanus petrolearius</name>
    <dbReference type="NCBI Taxonomy" id="679926"/>
    <lineage>
        <taxon>Archaea</taxon>
        <taxon>Methanobacteriati</taxon>
        <taxon>Methanobacteriota</taxon>
        <taxon>Stenosarchaea group</taxon>
        <taxon>Methanomicrobia</taxon>
        <taxon>Methanomicrobiales</taxon>
        <taxon>Methanomicrobiaceae</taxon>
        <taxon>Methanolacinia</taxon>
    </lineage>
</organism>
<dbReference type="KEGG" id="mpi:Mpet_2123"/>
<dbReference type="STRING" id="679926.Mpet_2123"/>
<accession>E1RJY7</accession>
<feature type="region of interest" description="Disordered" evidence="1">
    <location>
        <begin position="1038"/>
        <end position="1061"/>
    </location>
</feature>
<reference evidence="2 3" key="1">
    <citation type="journal article" date="2010" name="Stand. Genomic Sci.">
        <title>Complete genome sequence of Methanoplanus petrolearius type strain (SEBR 4847).</title>
        <authorList>
            <person name="Brambilla E."/>
            <person name="Djao O.D."/>
            <person name="Daligault H."/>
            <person name="Lapidus A."/>
            <person name="Lucas S."/>
            <person name="Hammon N."/>
            <person name="Nolan M."/>
            <person name="Tice H."/>
            <person name="Cheng J.F."/>
            <person name="Han C."/>
            <person name="Tapia R."/>
            <person name="Goodwin L."/>
            <person name="Pitluck S."/>
            <person name="Liolios K."/>
            <person name="Ivanova N."/>
            <person name="Mavromatis K."/>
            <person name="Mikhailova N."/>
            <person name="Pati A."/>
            <person name="Chen A."/>
            <person name="Palaniappan K."/>
            <person name="Land M."/>
            <person name="Hauser L."/>
            <person name="Chang Y.J."/>
            <person name="Jeffries C.D."/>
            <person name="Rohde M."/>
            <person name="Spring S."/>
            <person name="Sikorski J."/>
            <person name="Goker M."/>
            <person name="Woyke T."/>
            <person name="Bristow J."/>
            <person name="Eisen J.A."/>
            <person name="Markowitz V."/>
            <person name="Hugenholtz P."/>
            <person name="Kyrpides N.C."/>
            <person name="Klenk H.P."/>
        </authorList>
    </citation>
    <scope>NUCLEOTIDE SEQUENCE [LARGE SCALE GENOMIC DNA]</scope>
    <source>
        <strain evidence="3">DSM 11571 / OCM 486 / SEBR 4847</strain>
    </source>
</reference>
<gene>
    <name evidence="2" type="ordered locus">Mpet_2123</name>
</gene>
<evidence type="ECO:0000313" key="3">
    <source>
        <dbReference type="Proteomes" id="UP000006565"/>
    </source>
</evidence>
<evidence type="ECO:0000256" key="1">
    <source>
        <dbReference type="SAM" id="MobiDB-lite"/>
    </source>
</evidence>
<dbReference type="HOGENOM" id="CLU_288970_0_0_2"/>
<protein>
    <submittedName>
        <fullName evidence="2">Uncharacterized protein</fullName>
    </submittedName>
</protein>
<sequence length="1061" mass="116602" precursor="true">MNRTAKVLIFALAFFLLAGIASASYSLTDINNYDYVLGQKYVHSMEGDEYVVEMPIDVYKKGTSDLLATENSLLIVGNLGKVEPEFSRVDISSLPAEISSYTYGNPSVDEYTGTGEVTGSYYILTDFGINRKSQSLDEFASYLKGELQKEVEGSSAKIEYIDKTVNGHRVVGVLEVVDDSNWKAGGINTDNHRSNRFVYYVIREDFYPEGSGFAYFKIDGSFSLTHTLGRKLSSYPYPSESQINSAISEMDRALASAMTFLDSVIDDAANAKAKLIVGNYDEVFGGYGAGAFSINTLAGGPGDTDYGIPLVIVMGILATGAALAGASAAAGEGVIESGRTSTYRMRIRKDFGDYIKCGADPETLYAAIIETTAEGNEIEREDLSSSITMSSGGGLVVGDQALSGGYMAALISATEGETAEEGVVRVSYTGKGGSFTNNIRFRIIGKPRIEFPEQGDALDMRLNVFYGDGLTYDVEVELVNFLEPPKEITVSKSDEAPVSCSVGKADKAAAGDNRYIVKVVNNSPLPEKDAQVMSFPIWVKATTSEDKIVEDSFVLYLYPEGLSVTGVVYDKEGHAQFAAYDDTNTEEDDVMETDFFVNLAVRVTENGKEVVKLVEGIDYAPEFGGLKGTDQKTGVLTSKFRYEIEKRPDNTNKAYKFMPSQQVGEPDNDPYYLTLPISCEYSNETYELDLPVRLIGDKLGVRSDRERELELLKRRVQKFGMSPEVARFLRENAGSLSAAQIRLISKKIVYDSIVYYTQESADFMQTADSMNEWINYLTVVKWFGDQAFSYLATIYFGPAAEAILTPAKELSVEIVGELSSDLFMGYPVDWNEIKSGQHISEMIENYVKSCFEDIGKVSPKKLASVIAGLCMFNLIRHYTFDLDENGKRSWYNAFISAFSDISLEFFKNKFGSFLKGKLDDPNSGISKLLKSSTVRMLEEMMPEGRLSVPGVNSLTDDATMGTALKKYVEEAFGLGASYVTQTAGKIAAEGVFVKVNIGESDADRGVDWYIVVDPIKAADKVFEYIFTSLYESFPFPTAEPGPASDPRDPFYMNPSNNQKIG</sequence>
<dbReference type="eggNOG" id="arCOG12364">
    <property type="taxonomic scope" value="Archaea"/>
</dbReference>
<name>E1RJY7_METP4</name>
<proteinExistence type="predicted"/>
<dbReference type="Proteomes" id="UP000006565">
    <property type="component" value="Chromosome"/>
</dbReference>
<dbReference type="AlphaFoldDB" id="E1RJY7"/>
<dbReference type="EMBL" id="CP002117">
    <property type="protein sequence ID" value="ADN36871.1"/>
    <property type="molecule type" value="Genomic_DNA"/>
</dbReference>
<keyword evidence="3" id="KW-1185">Reference proteome</keyword>
<evidence type="ECO:0000313" key="2">
    <source>
        <dbReference type="EMBL" id="ADN36871.1"/>
    </source>
</evidence>
<dbReference type="GeneID" id="9744605"/>
<dbReference type="OrthoDB" id="110291at2157"/>